<reference evidence="16 17" key="1">
    <citation type="submission" date="2023-04" db="EMBL/GenBank/DDBJ databases">
        <title>Ottowia paracancer sp. nov., isolated from human stomach.</title>
        <authorList>
            <person name="Song Y."/>
        </authorList>
    </citation>
    <scope>NUCLEOTIDE SEQUENCE [LARGE SCALE GENOMIC DNA]</scope>
    <source>
        <strain evidence="16 17">10c7w1</strain>
    </source>
</reference>
<evidence type="ECO:0000313" key="17">
    <source>
        <dbReference type="Proteomes" id="UP001237156"/>
    </source>
</evidence>
<keyword evidence="3 11" id="KW-0813">Transport</keyword>
<dbReference type="Pfam" id="PF00593">
    <property type="entry name" value="TonB_dep_Rec_b-barrel"/>
    <property type="match status" value="1"/>
</dbReference>
<evidence type="ECO:0000256" key="9">
    <source>
        <dbReference type="ARBA" id="ARBA00023170"/>
    </source>
</evidence>
<dbReference type="InterPro" id="IPR012910">
    <property type="entry name" value="Plug_dom"/>
</dbReference>
<evidence type="ECO:0000256" key="5">
    <source>
        <dbReference type="ARBA" id="ARBA00022692"/>
    </source>
</evidence>
<keyword evidence="6" id="KW-0732">Signal</keyword>
<keyword evidence="4 11" id="KW-1134">Transmembrane beta strand</keyword>
<feature type="short sequence motif" description="TonB C-terminal box" evidence="12">
    <location>
        <begin position="746"/>
        <end position="763"/>
    </location>
</feature>
<sequence length="763" mass="85987">MFINPAARQFFTIASKKLPAERLSTMKTASGPCVSWGRFFIGGFLMRSLHSPFWRFSALACGIFLLLGQAAAQQAQQAQRTQEKDKEKVPNLPEVTVTGTSMATDLQTYPGSVSVVTEQQLEAASTPIDALSSVPGVSIGDDFGRGLGQSFHIRGFGYQSENRIIIMQDGVRRSLSMFSNHISSFRSDPDLLKRVEVVKGASSIQYGGGAIGGVVDMGMKTAEDFVPEGKDRGFAAKLRYEHNNYREGYLAGAFAPKDQPFEFMAYGKKGRRGDQEMSRVWGHINGQPARKVPTDEDTTVAYLQGGFKITPEQKISLSYFDYGMDVATVWQNLWHSNYSERTGPVIGKLKQQDWVAKYTFKPIANPWVDLTATAFHSKGSYDRHYELLPIQYENEDKRYGFRVKNLSHFETGRIQHRLLLGVDYEKRNEDAMMLNDGELSDFGSMPNTYNDTGVYGHIESSFLNGGVILQLGGRYDRFERKVAKHQYSAKKSHFSPRVGVSVRVADGFYLLGNWAEAFRAPTPHETHSNGPLNPHYWYLPNYELKPETARETEIGFSWTKNGLWAANDSLETKLMLFSGRVKNLISLELVRPNEKPPESESYAMYLNTDSVKRHGLEWTGTYQQAWGNVGLGYSRIRQTDRATGRNVPGAFADKLNLHGHWQAAPGLLLGLNVNHWFKPKQNPESFVSQGRRYWYVRKAFTVVDLDARWQPRPWASGPFGRDMEVTFGIKNVFDASYMNAFVAETSQRVGKGRNIYVGLSTRF</sequence>
<evidence type="ECO:0000256" key="13">
    <source>
        <dbReference type="RuleBase" id="RU003357"/>
    </source>
</evidence>
<protein>
    <submittedName>
        <fullName evidence="16">TonB-dependent receptor</fullName>
    </submittedName>
</protein>
<dbReference type="Proteomes" id="UP001237156">
    <property type="component" value="Unassembled WGS sequence"/>
</dbReference>
<organism evidence="16 17">
    <name type="scientific">Ottowia cancrivicina</name>
    <dbReference type="NCBI Taxonomy" id="3040346"/>
    <lineage>
        <taxon>Bacteria</taxon>
        <taxon>Pseudomonadati</taxon>
        <taxon>Pseudomonadota</taxon>
        <taxon>Betaproteobacteria</taxon>
        <taxon>Burkholderiales</taxon>
        <taxon>Comamonadaceae</taxon>
        <taxon>Ottowia</taxon>
    </lineage>
</organism>
<dbReference type="AlphaFoldDB" id="A0AAW6RM85"/>
<keyword evidence="7 13" id="KW-0798">TonB box</keyword>
<evidence type="ECO:0000313" key="16">
    <source>
        <dbReference type="EMBL" id="MDG9699042.1"/>
    </source>
</evidence>
<dbReference type="PROSITE" id="PS52016">
    <property type="entry name" value="TONB_DEPENDENT_REC_3"/>
    <property type="match status" value="1"/>
</dbReference>
<evidence type="ECO:0000256" key="10">
    <source>
        <dbReference type="ARBA" id="ARBA00023237"/>
    </source>
</evidence>
<evidence type="ECO:0000256" key="4">
    <source>
        <dbReference type="ARBA" id="ARBA00022452"/>
    </source>
</evidence>
<feature type="domain" description="TonB-dependent receptor plug" evidence="15">
    <location>
        <begin position="106"/>
        <end position="214"/>
    </location>
</feature>
<dbReference type="GO" id="GO:0009279">
    <property type="term" value="C:cell outer membrane"/>
    <property type="evidence" value="ECO:0007669"/>
    <property type="project" value="UniProtKB-SubCell"/>
</dbReference>
<evidence type="ECO:0000256" key="2">
    <source>
        <dbReference type="ARBA" id="ARBA00009810"/>
    </source>
</evidence>
<dbReference type="InterPro" id="IPR036942">
    <property type="entry name" value="Beta-barrel_TonB_sf"/>
</dbReference>
<dbReference type="InterPro" id="IPR037066">
    <property type="entry name" value="Plug_dom_sf"/>
</dbReference>
<proteinExistence type="inferred from homology"/>
<evidence type="ECO:0000256" key="1">
    <source>
        <dbReference type="ARBA" id="ARBA00004571"/>
    </source>
</evidence>
<evidence type="ECO:0000256" key="8">
    <source>
        <dbReference type="ARBA" id="ARBA00023136"/>
    </source>
</evidence>
<keyword evidence="10 11" id="KW-0998">Cell outer membrane</keyword>
<dbReference type="PROSITE" id="PS01156">
    <property type="entry name" value="TONB_DEPENDENT_REC_2"/>
    <property type="match status" value="1"/>
</dbReference>
<dbReference type="InterPro" id="IPR000531">
    <property type="entry name" value="Beta-barrel_TonB"/>
</dbReference>
<dbReference type="PANTHER" id="PTHR30069:SF41">
    <property type="entry name" value="HEME_HEMOPEXIN UTILIZATION PROTEIN C"/>
    <property type="match status" value="1"/>
</dbReference>
<dbReference type="SUPFAM" id="SSF56935">
    <property type="entry name" value="Porins"/>
    <property type="match status" value="1"/>
</dbReference>
<feature type="domain" description="TonB-dependent receptor-like beta-barrel" evidence="14">
    <location>
        <begin position="301"/>
        <end position="732"/>
    </location>
</feature>
<comment type="subcellular location">
    <subcellularLocation>
        <location evidence="1 11">Cell outer membrane</location>
        <topology evidence="1 11">Multi-pass membrane protein</topology>
    </subcellularLocation>
</comment>
<comment type="caution">
    <text evidence="16">The sequence shown here is derived from an EMBL/GenBank/DDBJ whole genome shotgun (WGS) entry which is preliminary data.</text>
</comment>
<keyword evidence="17" id="KW-1185">Reference proteome</keyword>
<dbReference type="Gene3D" id="2.40.170.20">
    <property type="entry name" value="TonB-dependent receptor, beta-barrel domain"/>
    <property type="match status" value="1"/>
</dbReference>
<name>A0AAW6RM85_9BURK</name>
<keyword evidence="5 11" id="KW-0812">Transmembrane</keyword>
<dbReference type="InterPro" id="IPR039426">
    <property type="entry name" value="TonB-dep_rcpt-like"/>
</dbReference>
<dbReference type="GO" id="GO:0015344">
    <property type="term" value="F:siderophore uptake transmembrane transporter activity"/>
    <property type="evidence" value="ECO:0007669"/>
    <property type="project" value="TreeGrafter"/>
</dbReference>
<dbReference type="Gene3D" id="2.170.130.10">
    <property type="entry name" value="TonB-dependent receptor, plug domain"/>
    <property type="match status" value="1"/>
</dbReference>
<comment type="similarity">
    <text evidence="2 11 13">Belongs to the TonB-dependent receptor family.</text>
</comment>
<evidence type="ECO:0000256" key="6">
    <source>
        <dbReference type="ARBA" id="ARBA00022729"/>
    </source>
</evidence>
<dbReference type="PANTHER" id="PTHR30069">
    <property type="entry name" value="TONB-DEPENDENT OUTER MEMBRANE RECEPTOR"/>
    <property type="match status" value="1"/>
</dbReference>
<dbReference type="InterPro" id="IPR010917">
    <property type="entry name" value="TonB_rcpt_CS"/>
</dbReference>
<evidence type="ECO:0000259" key="14">
    <source>
        <dbReference type="Pfam" id="PF00593"/>
    </source>
</evidence>
<gene>
    <name evidence="16" type="ORF">QB898_04790</name>
</gene>
<keyword evidence="8 11" id="KW-0472">Membrane</keyword>
<keyword evidence="9 16" id="KW-0675">Receptor</keyword>
<dbReference type="Pfam" id="PF07715">
    <property type="entry name" value="Plug"/>
    <property type="match status" value="1"/>
</dbReference>
<evidence type="ECO:0000256" key="7">
    <source>
        <dbReference type="ARBA" id="ARBA00023077"/>
    </source>
</evidence>
<evidence type="ECO:0000256" key="12">
    <source>
        <dbReference type="PROSITE-ProRule" id="PRU10144"/>
    </source>
</evidence>
<evidence type="ECO:0000259" key="15">
    <source>
        <dbReference type="Pfam" id="PF07715"/>
    </source>
</evidence>
<dbReference type="CDD" id="cd01347">
    <property type="entry name" value="ligand_gated_channel"/>
    <property type="match status" value="1"/>
</dbReference>
<dbReference type="GO" id="GO:0044718">
    <property type="term" value="P:siderophore transmembrane transport"/>
    <property type="evidence" value="ECO:0007669"/>
    <property type="project" value="TreeGrafter"/>
</dbReference>
<accession>A0AAW6RM85</accession>
<dbReference type="EMBL" id="JARVII010000007">
    <property type="protein sequence ID" value="MDG9699042.1"/>
    <property type="molecule type" value="Genomic_DNA"/>
</dbReference>
<evidence type="ECO:0000256" key="3">
    <source>
        <dbReference type="ARBA" id="ARBA00022448"/>
    </source>
</evidence>
<evidence type="ECO:0000256" key="11">
    <source>
        <dbReference type="PROSITE-ProRule" id="PRU01360"/>
    </source>
</evidence>